<evidence type="ECO:0008006" key="3">
    <source>
        <dbReference type="Google" id="ProtNLM"/>
    </source>
</evidence>
<reference evidence="1" key="1">
    <citation type="journal article" date="2021" name="PeerJ">
        <title>Extensive microbial diversity within the chicken gut microbiome revealed by metagenomics and culture.</title>
        <authorList>
            <person name="Gilroy R."/>
            <person name="Ravi A."/>
            <person name="Getino M."/>
            <person name="Pursley I."/>
            <person name="Horton D.L."/>
            <person name="Alikhan N.F."/>
            <person name="Baker D."/>
            <person name="Gharbi K."/>
            <person name="Hall N."/>
            <person name="Watson M."/>
            <person name="Adriaenssens E.M."/>
            <person name="Foster-Nyarko E."/>
            <person name="Jarju S."/>
            <person name="Secka A."/>
            <person name="Antonio M."/>
            <person name="Oren A."/>
            <person name="Chaudhuri R.R."/>
            <person name="La Ragione R."/>
            <person name="Hildebrand F."/>
            <person name="Pallen M.J."/>
        </authorList>
    </citation>
    <scope>NUCLEOTIDE SEQUENCE</scope>
    <source>
        <strain evidence="1">ChiSjej1B19-5720</strain>
    </source>
</reference>
<dbReference type="InterPro" id="IPR050583">
    <property type="entry name" value="Mycobacterial_A85_antigen"/>
</dbReference>
<dbReference type="PANTHER" id="PTHR48098">
    <property type="entry name" value="ENTEROCHELIN ESTERASE-RELATED"/>
    <property type="match status" value="1"/>
</dbReference>
<dbReference type="PANTHER" id="PTHR48098:SF1">
    <property type="entry name" value="DIACYLGLYCEROL ACYLTRANSFERASE_MYCOLYLTRANSFERASE AG85A"/>
    <property type="match status" value="1"/>
</dbReference>
<accession>A0A9D2RX65</accession>
<dbReference type="Gene3D" id="3.40.50.1820">
    <property type="entry name" value="alpha/beta hydrolase"/>
    <property type="match status" value="1"/>
</dbReference>
<evidence type="ECO:0000313" key="1">
    <source>
        <dbReference type="EMBL" id="HJB30073.1"/>
    </source>
</evidence>
<organism evidence="1 2">
    <name type="scientific">Candidatus Blautia faecavium</name>
    <dbReference type="NCBI Taxonomy" id="2838487"/>
    <lineage>
        <taxon>Bacteria</taxon>
        <taxon>Bacillati</taxon>
        <taxon>Bacillota</taxon>
        <taxon>Clostridia</taxon>
        <taxon>Lachnospirales</taxon>
        <taxon>Lachnospiraceae</taxon>
        <taxon>Blautia</taxon>
    </lineage>
</organism>
<evidence type="ECO:0000313" key="2">
    <source>
        <dbReference type="Proteomes" id="UP000823842"/>
    </source>
</evidence>
<dbReference type="SUPFAM" id="SSF53474">
    <property type="entry name" value="alpha/beta-Hydrolases"/>
    <property type="match status" value="1"/>
</dbReference>
<comment type="caution">
    <text evidence="1">The sequence shown here is derived from an EMBL/GenBank/DDBJ whole genome shotgun (WGS) entry which is preliminary data.</text>
</comment>
<dbReference type="GO" id="GO:0016747">
    <property type="term" value="F:acyltransferase activity, transferring groups other than amino-acyl groups"/>
    <property type="evidence" value="ECO:0007669"/>
    <property type="project" value="TreeGrafter"/>
</dbReference>
<dbReference type="EMBL" id="DWYZ01000286">
    <property type="protein sequence ID" value="HJB30073.1"/>
    <property type="molecule type" value="Genomic_DNA"/>
</dbReference>
<dbReference type="Pfam" id="PF00756">
    <property type="entry name" value="Esterase"/>
    <property type="match status" value="1"/>
</dbReference>
<gene>
    <name evidence="1" type="ORF">IAA06_14965</name>
</gene>
<proteinExistence type="predicted"/>
<dbReference type="Proteomes" id="UP000823842">
    <property type="component" value="Unassembled WGS sequence"/>
</dbReference>
<dbReference type="InterPro" id="IPR029058">
    <property type="entry name" value="AB_hydrolase_fold"/>
</dbReference>
<reference evidence="1" key="2">
    <citation type="submission" date="2021-04" db="EMBL/GenBank/DDBJ databases">
        <authorList>
            <person name="Gilroy R."/>
        </authorList>
    </citation>
    <scope>NUCLEOTIDE SEQUENCE</scope>
    <source>
        <strain evidence="1">ChiSjej1B19-5720</strain>
    </source>
</reference>
<sequence length="264" mass="29137">MTHITCTFSSVCMETDASFHVLLPSVRNGLLPLTEPLIPESGFPTLYLLHGIGDSAQSWLLNSQIGLLCDKYRIAVVLPSCQNSFYADSPDGPKAFSYITSELLDYTRAVFPLSSRREDTFLGGYSMGGYGAVRIGVLCPQLFGKIFSLSGALEVNAGTSFSRICGYSMPSHLKNSKALKNTDADIFYCLEQAAPKEHSFPPFYIACGTEDLFVKCAEKFCSRAKALGLRAVLNLSPGKHDWEYWSKALSQAVSWLFQEENDLY</sequence>
<dbReference type="InterPro" id="IPR000801">
    <property type="entry name" value="Esterase-like"/>
</dbReference>
<name>A0A9D2RX65_9FIRM</name>
<protein>
    <recommendedName>
        <fullName evidence="3">Esterase</fullName>
    </recommendedName>
</protein>
<dbReference type="AlphaFoldDB" id="A0A9D2RX65"/>